<feature type="compositionally biased region" description="Polar residues" evidence="1">
    <location>
        <begin position="111"/>
        <end position="120"/>
    </location>
</feature>
<keyword evidence="3" id="KW-1185">Reference proteome</keyword>
<comment type="caution">
    <text evidence="2">The sequence shown here is derived from an EMBL/GenBank/DDBJ whole genome shotgun (WGS) entry which is preliminary data.</text>
</comment>
<gene>
    <name evidence="2" type="ORF">H6G24_07010</name>
</gene>
<feature type="region of interest" description="Disordered" evidence="1">
    <location>
        <begin position="104"/>
        <end position="173"/>
    </location>
</feature>
<dbReference type="EMBL" id="JACJQH010000008">
    <property type="protein sequence ID" value="MBD2195246.1"/>
    <property type="molecule type" value="Genomic_DNA"/>
</dbReference>
<protein>
    <submittedName>
        <fullName evidence="2">Uncharacterized protein</fullName>
    </submittedName>
</protein>
<organism evidence="2 3">
    <name type="scientific">Calothrix parietina FACHB-288</name>
    <dbReference type="NCBI Taxonomy" id="2692896"/>
    <lineage>
        <taxon>Bacteria</taxon>
        <taxon>Bacillati</taxon>
        <taxon>Cyanobacteriota</taxon>
        <taxon>Cyanophyceae</taxon>
        <taxon>Nostocales</taxon>
        <taxon>Calotrichaceae</taxon>
        <taxon>Calothrix</taxon>
    </lineage>
</organism>
<sequence>MPEYTLIIRDILAGNKEVIIDSIVLSGLYEQHPQDFFASQTAVGLANRERLRQNLQEKLARSAIGNEILDYIIAEWCQGIKEHYKRRFILAVEISYSQSSAVNSQISSNNPQQINTSVSNIKVVDRKKAKTSSAMQKPEVDKQDNNSTSASESATETEAQISSRAATDKWSLD</sequence>
<feature type="compositionally biased region" description="Low complexity" evidence="1">
    <location>
        <begin position="147"/>
        <end position="159"/>
    </location>
</feature>
<evidence type="ECO:0000313" key="2">
    <source>
        <dbReference type="EMBL" id="MBD2195246.1"/>
    </source>
</evidence>
<evidence type="ECO:0000313" key="3">
    <source>
        <dbReference type="Proteomes" id="UP000658514"/>
    </source>
</evidence>
<evidence type="ECO:0000256" key="1">
    <source>
        <dbReference type="SAM" id="MobiDB-lite"/>
    </source>
</evidence>
<dbReference type="RefSeq" id="WP_190539128.1">
    <property type="nucleotide sequence ID" value="NZ_CAWPNO010000117.1"/>
</dbReference>
<name>A0ABR8A5I9_9CYAN</name>
<proteinExistence type="predicted"/>
<dbReference type="Proteomes" id="UP000658514">
    <property type="component" value="Unassembled WGS sequence"/>
</dbReference>
<accession>A0ABR8A5I9</accession>
<reference evidence="2 3" key="1">
    <citation type="journal article" date="2020" name="ISME J.">
        <title>Comparative genomics reveals insights into cyanobacterial evolution and habitat adaptation.</title>
        <authorList>
            <person name="Chen M.Y."/>
            <person name="Teng W.K."/>
            <person name="Zhao L."/>
            <person name="Hu C.X."/>
            <person name="Zhou Y.K."/>
            <person name="Han B.P."/>
            <person name="Song L.R."/>
            <person name="Shu W.S."/>
        </authorList>
    </citation>
    <scope>NUCLEOTIDE SEQUENCE [LARGE SCALE GENOMIC DNA]</scope>
    <source>
        <strain evidence="2 3">FACHB-288</strain>
    </source>
</reference>